<reference evidence="8 9" key="1">
    <citation type="submission" date="2012-03" db="EMBL/GenBank/DDBJ databases">
        <title>The Genome Sequence of Bartonella tamiae Th239.</title>
        <authorList>
            <consortium name="The Broad Institute Genome Sequencing Platform"/>
            <consortium name="The Broad Institute Genome Sequencing Center for Infectious Disease"/>
            <person name="Feldgarden M."/>
            <person name="Kirby J."/>
            <person name="Kosoy M."/>
            <person name="Birtles R."/>
            <person name="Probert W.S."/>
            <person name="Chiaraviglio L."/>
            <person name="Young S.K."/>
            <person name="Zeng Q."/>
            <person name="Gargeya S."/>
            <person name="Fitzgerald M."/>
            <person name="Haas B."/>
            <person name="Abouelleil A."/>
            <person name="Alvarado L."/>
            <person name="Arachchi H.M."/>
            <person name="Berlin A."/>
            <person name="Chapman S.B."/>
            <person name="Gearin G."/>
            <person name="Goldberg J."/>
            <person name="Griggs A."/>
            <person name="Gujja S."/>
            <person name="Hansen M."/>
            <person name="Heiman D."/>
            <person name="Howarth C."/>
            <person name="Larimer J."/>
            <person name="Lui A."/>
            <person name="MacDonald P.J.P."/>
            <person name="McCowen C."/>
            <person name="Montmayeur A."/>
            <person name="Murphy C."/>
            <person name="Neiman D."/>
            <person name="Pearson M."/>
            <person name="Priest M."/>
            <person name="Roberts A."/>
            <person name="Saif S."/>
            <person name="Shea T."/>
            <person name="Sisk P."/>
            <person name="Stolte C."/>
            <person name="Sykes S."/>
            <person name="Wortman J."/>
            <person name="Nusbaum C."/>
            <person name="Birren B."/>
        </authorList>
    </citation>
    <scope>NUCLEOTIDE SEQUENCE [LARGE SCALE GENOMIC DNA]</scope>
    <source>
        <strain evidence="8 9">Th239</strain>
    </source>
</reference>
<dbReference type="PATRIC" id="fig|1094558.3.peg.119"/>
<keyword evidence="4 5" id="KW-0574">Periplasm</keyword>
<dbReference type="Gene3D" id="2.120.10.30">
    <property type="entry name" value="TolB, C-terminal domain"/>
    <property type="match status" value="1"/>
</dbReference>
<dbReference type="InterPro" id="IPR011042">
    <property type="entry name" value="6-blade_b-propeller_TolB-like"/>
</dbReference>
<sequence>MVDMRKIFVDDMMMKRQTRVLLNMNVINFLSRFFLPILALAFYVMPAFAQLKVDVTGGNFNAIPIAVTEFLAGDDVGRNISAVVEADLERSGLFAPIDKTSFLERISNPDVQPRFSDWQQIGAQGVATGRVNIEPDGRLRIEFRLWDVYSGQQLEGRQFYTTPQSWRRVAHIIADAIYQRMTGEQGYFDTRIVFVDETGPATARIKRLAIMDQDGANLTYLTNGSELVLTPRFSPTRQEITYMAYSGNNVPKVYLQQIEMGQRELVGTFPNMTIAPRFSPDGQKVIMSLLQDNGSANIYTMDLRSQSTTRLTTTSAIDTAASYSPDGSQIVFESDRGGRQQIYVMNADGTNQQRISFGDGSYSTPVWSPRGDYIAFTKLSQGQFSIGVMRPDGQGERLLTTGFHNEGPTWAPNGRVIMFFKQNQGQGPKIYTIDITGRNERQLPTPNDASDPAWSPLLD</sequence>
<dbReference type="Proteomes" id="UP000008952">
    <property type="component" value="Unassembled WGS sequence"/>
</dbReference>
<comment type="subunit">
    <text evidence="5">The Tol-Pal system is composed of five core proteins: the inner membrane proteins TolA, TolQ and TolR, the periplasmic protein TolB and the outer membrane protein Pal. They form a network linking the inner and outer membranes and the peptidoglycan layer.</text>
</comment>
<feature type="region of interest" description="Disordered" evidence="6">
    <location>
        <begin position="437"/>
        <end position="459"/>
    </location>
</feature>
<dbReference type="InterPro" id="IPR014167">
    <property type="entry name" value="Tol-Pal_TolB"/>
</dbReference>
<dbReference type="NCBIfam" id="TIGR02800">
    <property type="entry name" value="propeller_TolB"/>
    <property type="match status" value="1"/>
</dbReference>
<dbReference type="EMBL" id="AIMB01000001">
    <property type="protein sequence ID" value="EJF91733.1"/>
    <property type="molecule type" value="Genomic_DNA"/>
</dbReference>
<keyword evidence="3 5" id="KW-0732">Signal</keyword>
<name>J0ZSI8_9HYPH</name>
<dbReference type="PANTHER" id="PTHR36842">
    <property type="entry name" value="PROTEIN TOLB HOMOLOG"/>
    <property type="match status" value="1"/>
</dbReference>
<accession>J0ZSI8</accession>
<evidence type="ECO:0000256" key="3">
    <source>
        <dbReference type="ARBA" id="ARBA00022729"/>
    </source>
</evidence>
<dbReference type="PANTHER" id="PTHR36842:SF1">
    <property type="entry name" value="PROTEIN TOLB"/>
    <property type="match status" value="1"/>
</dbReference>
<evidence type="ECO:0000256" key="4">
    <source>
        <dbReference type="ARBA" id="ARBA00022764"/>
    </source>
</evidence>
<evidence type="ECO:0000259" key="7">
    <source>
        <dbReference type="Pfam" id="PF04052"/>
    </source>
</evidence>
<gene>
    <name evidence="5" type="primary">tolB</name>
    <name evidence="8" type="ORF">ME5_00112</name>
</gene>
<dbReference type="InterPro" id="IPR011659">
    <property type="entry name" value="WD40"/>
</dbReference>
<dbReference type="AlphaFoldDB" id="J0ZSI8"/>
<dbReference type="HAMAP" id="MF_00671">
    <property type="entry name" value="TolB"/>
    <property type="match status" value="1"/>
</dbReference>
<proteinExistence type="inferred from homology"/>
<dbReference type="Pfam" id="PF04052">
    <property type="entry name" value="TolB_N"/>
    <property type="match status" value="1"/>
</dbReference>
<dbReference type="STRING" id="1094558.ME5_00112"/>
<evidence type="ECO:0000256" key="1">
    <source>
        <dbReference type="ARBA" id="ARBA00004418"/>
    </source>
</evidence>
<keyword evidence="9" id="KW-1185">Reference proteome</keyword>
<dbReference type="Gene3D" id="3.40.50.10070">
    <property type="entry name" value="TolB, N-terminal domain"/>
    <property type="match status" value="1"/>
</dbReference>
<dbReference type="SUPFAM" id="SSF69304">
    <property type="entry name" value="Tricorn protease N-terminal domain"/>
    <property type="match status" value="1"/>
</dbReference>
<keyword evidence="5" id="KW-0132">Cell division</keyword>
<dbReference type="GO" id="GO:0017038">
    <property type="term" value="P:protein import"/>
    <property type="evidence" value="ECO:0007669"/>
    <property type="project" value="InterPro"/>
</dbReference>
<organism evidence="8 9">
    <name type="scientific">Bartonella tamiae Th239</name>
    <dbReference type="NCBI Taxonomy" id="1094558"/>
    <lineage>
        <taxon>Bacteria</taxon>
        <taxon>Pseudomonadati</taxon>
        <taxon>Pseudomonadota</taxon>
        <taxon>Alphaproteobacteria</taxon>
        <taxon>Hyphomicrobiales</taxon>
        <taxon>Bartonellaceae</taxon>
        <taxon>Bartonella</taxon>
    </lineage>
</organism>
<evidence type="ECO:0000256" key="2">
    <source>
        <dbReference type="ARBA" id="ARBA00009820"/>
    </source>
</evidence>
<evidence type="ECO:0000256" key="6">
    <source>
        <dbReference type="SAM" id="MobiDB-lite"/>
    </source>
</evidence>
<comment type="caution">
    <text evidence="8">The sequence shown here is derived from an EMBL/GenBank/DDBJ whole genome shotgun (WGS) entry which is preliminary data.</text>
</comment>
<evidence type="ECO:0000256" key="5">
    <source>
        <dbReference type="HAMAP-Rule" id="MF_00671"/>
    </source>
</evidence>
<evidence type="ECO:0000313" key="9">
    <source>
        <dbReference type="Proteomes" id="UP000008952"/>
    </source>
</evidence>
<dbReference type="HOGENOM" id="CLU_047123_0_0_5"/>
<comment type="similarity">
    <text evidence="2 5">Belongs to the TolB family.</text>
</comment>
<evidence type="ECO:0000313" key="8">
    <source>
        <dbReference type="EMBL" id="EJF91733.1"/>
    </source>
</evidence>
<dbReference type="Pfam" id="PF07676">
    <property type="entry name" value="PD40"/>
    <property type="match status" value="3"/>
</dbReference>
<dbReference type="SUPFAM" id="SSF52964">
    <property type="entry name" value="TolB, N-terminal domain"/>
    <property type="match status" value="1"/>
</dbReference>
<comment type="subcellular location">
    <subcellularLocation>
        <location evidence="1 5">Periplasm</location>
    </subcellularLocation>
</comment>
<dbReference type="InterPro" id="IPR007195">
    <property type="entry name" value="TolB_N"/>
</dbReference>
<comment type="function">
    <text evidence="5">Part of the Tol-Pal system, which plays a role in outer membrane invagination during cell division and is important for maintaining outer membrane integrity.</text>
</comment>
<keyword evidence="5" id="KW-0131">Cell cycle</keyword>
<feature type="domain" description="TolB N-terminal" evidence="7">
    <location>
        <begin position="51"/>
        <end position="154"/>
    </location>
</feature>
<dbReference type="GO" id="GO:0042597">
    <property type="term" value="C:periplasmic space"/>
    <property type="evidence" value="ECO:0007669"/>
    <property type="project" value="UniProtKB-SubCell"/>
</dbReference>
<protein>
    <recommendedName>
        <fullName evidence="5">Tol-Pal system protein TolB</fullName>
    </recommendedName>
</protein>
<dbReference type="OrthoDB" id="9802240at2"/>
<dbReference type="GO" id="GO:0051301">
    <property type="term" value="P:cell division"/>
    <property type="evidence" value="ECO:0007669"/>
    <property type="project" value="UniProtKB-UniRule"/>
</dbReference>
<dbReference type="eggNOG" id="COG0823">
    <property type="taxonomic scope" value="Bacteria"/>
</dbReference>